<dbReference type="Pfam" id="PF18423">
    <property type="entry name" value="zf_CopZ"/>
    <property type="match status" value="1"/>
</dbReference>
<dbReference type="RefSeq" id="WP_143232500.1">
    <property type="nucleotide sequence ID" value="NZ_FTOO01000001.1"/>
</dbReference>
<evidence type="ECO:0000259" key="1">
    <source>
        <dbReference type="Pfam" id="PF18423"/>
    </source>
</evidence>
<dbReference type="Gene3D" id="1.10.10.1100">
    <property type="entry name" value="BFD-like [2Fe-2S]-binding domain"/>
    <property type="match status" value="1"/>
</dbReference>
<dbReference type="CDD" id="cd10141">
    <property type="entry name" value="CopZ-like_Fer2_BFD-like"/>
    <property type="match status" value="1"/>
</dbReference>
<dbReference type="STRING" id="252246.SAMN05421799_101423"/>
<organism evidence="2 3">
    <name type="scientific">Alicyclobacillus vulcanalis</name>
    <dbReference type="NCBI Taxonomy" id="252246"/>
    <lineage>
        <taxon>Bacteria</taxon>
        <taxon>Bacillati</taxon>
        <taxon>Bacillota</taxon>
        <taxon>Bacilli</taxon>
        <taxon>Bacillales</taxon>
        <taxon>Alicyclobacillaceae</taxon>
        <taxon>Alicyclobacillus</taxon>
    </lineage>
</organism>
<dbReference type="NCBIfam" id="NF047645">
    <property type="entry name" value="CopZ_Nterm_CC"/>
    <property type="match status" value="1"/>
</dbReference>
<dbReference type="OrthoDB" id="95698at2"/>
<feature type="domain" description="CopZ zinc binding" evidence="1">
    <location>
        <begin position="4"/>
        <end position="64"/>
    </location>
</feature>
<evidence type="ECO:0000313" key="2">
    <source>
        <dbReference type="EMBL" id="SIS58205.1"/>
    </source>
</evidence>
<dbReference type="Proteomes" id="UP000186156">
    <property type="component" value="Unassembled WGS sequence"/>
</dbReference>
<reference evidence="3" key="1">
    <citation type="submission" date="2017-01" db="EMBL/GenBank/DDBJ databases">
        <authorList>
            <person name="Varghese N."/>
            <person name="Submissions S."/>
        </authorList>
    </citation>
    <scope>NUCLEOTIDE SEQUENCE [LARGE SCALE GENOMIC DNA]</scope>
    <source>
        <strain evidence="3">DSM 16176</strain>
    </source>
</reference>
<protein>
    <recommendedName>
        <fullName evidence="1">CopZ zinc binding domain-containing protein</fullName>
    </recommendedName>
</protein>
<evidence type="ECO:0000313" key="3">
    <source>
        <dbReference type="Proteomes" id="UP000186156"/>
    </source>
</evidence>
<keyword evidence="3" id="KW-1185">Reference proteome</keyword>
<name>A0A1N7K9F2_9BACL</name>
<sequence>MTSMACPSCGERARSVPLRTVKSLLTGAALSRLHPDDDFHFCATPGCEVVYFSAQQSFDLDDVRVPVFQKDASSAACVCYCFDWTREALVAALHRGARPDEEIQEHVRERRCACDLRNPQGTCCLGNVRSVLAHARQRSQGGLGEEDHTQRN</sequence>
<accession>A0A1N7K9F2</accession>
<gene>
    <name evidence="2" type="ORF">SAMN05421799_101423</name>
</gene>
<dbReference type="InterPro" id="IPR040890">
    <property type="entry name" value="Znf_CopZ"/>
</dbReference>
<dbReference type="InterPro" id="IPR041854">
    <property type="entry name" value="BFD-like_2Fe2S-bd_dom_sf"/>
</dbReference>
<dbReference type="EMBL" id="FTOO01000001">
    <property type="protein sequence ID" value="SIS58205.1"/>
    <property type="molecule type" value="Genomic_DNA"/>
</dbReference>
<dbReference type="Gene3D" id="2.20.25.270">
    <property type="match status" value="1"/>
</dbReference>
<proteinExistence type="predicted"/>
<dbReference type="AlphaFoldDB" id="A0A1N7K9F2"/>